<dbReference type="GO" id="GO:0005634">
    <property type="term" value="C:nucleus"/>
    <property type="evidence" value="ECO:0007669"/>
    <property type="project" value="UniProtKB-SubCell"/>
</dbReference>
<evidence type="ECO:0000256" key="3">
    <source>
        <dbReference type="ARBA" id="ARBA00023015"/>
    </source>
</evidence>
<dbReference type="OrthoDB" id="771494at2759"/>
<dbReference type="FunFam" id="2.20.25.80:FF:000001">
    <property type="entry name" value="WRKY transcription factor 33"/>
    <property type="match status" value="1"/>
</dbReference>
<reference evidence="9" key="1">
    <citation type="journal article" date="2019" name="Nat. Commun.">
        <title>Genome-wide association mapping of date palm fruit traits.</title>
        <authorList>
            <person name="Hazzouri K.M."/>
            <person name="Gros-Balthazard M."/>
            <person name="Flowers J.M."/>
            <person name="Copetti D."/>
            <person name="Lemansour A."/>
            <person name="Lebrun M."/>
            <person name="Masmoudi K."/>
            <person name="Ferrand S."/>
            <person name="Dhar M.I."/>
            <person name="Fresquez Z.A."/>
            <person name="Rosas U."/>
            <person name="Zhang J."/>
            <person name="Talag J."/>
            <person name="Lee S."/>
            <person name="Kudrna D."/>
            <person name="Powell R.F."/>
            <person name="Leitch I.J."/>
            <person name="Krueger R.R."/>
            <person name="Wing R.A."/>
            <person name="Amiri K.M.A."/>
            <person name="Purugganan M.D."/>
        </authorList>
    </citation>
    <scope>NUCLEOTIDE SEQUENCE [LARGE SCALE GENOMIC DNA]</scope>
    <source>
        <strain evidence="9">cv. Khalas</strain>
    </source>
</reference>
<dbReference type="Pfam" id="PF03106">
    <property type="entry name" value="WRKY"/>
    <property type="match status" value="2"/>
</dbReference>
<feature type="region of interest" description="Disordered" evidence="7">
    <location>
        <begin position="163"/>
        <end position="219"/>
    </location>
</feature>
<dbReference type="InterPro" id="IPR044810">
    <property type="entry name" value="WRKY_plant"/>
</dbReference>
<keyword evidence="9" id="KW-1185">Reference proteome</keyword>
<evidence type="ECO:0000313" key="10">
    <source>
        <dbReference type="RefSeq" id="XP_008800638.2"/>
    </source>
</evidence>
<dbReference type="PROSITE" id="PS50811">
    <property type="entry name" value="WRKY"/>
    <property type="match status" value="2"/>
</dbReference>
<dbReference type="GeneID" id="103714938"/>
<dbReference type="SMART" id="SM00774">
    <property type="entry name" value="WRKY"/>
    <property type="match status" value="2"/>
</dbReference>
<feature type="compositionally biased region" description="Gly residues" evidence="7">
    <location>
        <begin position="31"/>
        <end position="42"/>
    </location>
</feature>
<name>A0A8B7CJR7_PHODC</name>
<accession>A0A8B7CJR7</accession>
<evidence type="ECO:0000256" key="6">
    <source>
        <dbReference type="ARBA" id="ARBA00023242"/>
    </source>
</evidence>
<dbReference type="GO" id="GO:0043565">
    <property type="term" value="F:sequence-specific DNA binding"/>
    <property type="evidence" value="ECO:0007669"/>
    <property type="project" value="InterPro"/>
</dbReference>
<keyword evidence="2" id="KW-0677">Repeat</keyword>
<dbReference type="InterPro" id="IPR036576">
    <property type="entry name" value="WRKY_dom_sf"/>
</dbReference>
<dbReference type="RefSeq" id="XP_008800638.2">
    <property type="nucleotide sequence ID" value="XM_008802416.4"/>
</dbReference>
<comment type="subcellular location">
    <subcellularLocation>
        <location evidence="1">Nucleus</location>
    </subcellularLocation>
</comment>
<feature type="compositionally biased region" description="Low complexity" evidence="7">
    <location>
        <begin position="177"/>
        <end position="205"/>
    </location>
</feature>
<evidence type="ECO:0000256" key="1">
    <source>
        <dbReference type="ARBA" id="ARBA00004123"/>
    </source>
</evidence>
<keyword evidence="4" id="KW-0238">DNA-binding</keyword>
<proteinExistence type="predicted"/>
<organism evidence="9 10">
    <name type="scientific">Phoenix dactylifera</name>
    <name type="common">Date palm</name>
    <dbReference type="NCBI Taxonomy" id="42345"/>
    <lineage>
        <taxon>Eukaryota</taxon>
        <taxon>Viridiplantae</taxon>
        <taxon>Streptophyta</taxon>
        <taxon>Embryophyta</taxon>
        <taxon>Tracheophyta</taxon>
        <taxon>Spermatophyta</taxon>
        <taxon>Magnoliopsida</taxon>
        <taxon>Liliopsida</taxon>
        <taxon>Arecaceae</taxon>
        <taxon>Coryphoideae</taxon>
        <taxon>Phoeniceae</taxon>
        <taxon>Phoenix</taxon>
    </lineage>
</organism>
<reference evidence="10" key="2">
    <citation type="submission" date="2025-08" db="UniProtKB">
        <authorList>
            <consortium name="RefSeq"/>
        </authorList>
    </citation>
    <scope>IDENTIFICATION</scope>
    <source>
        <tissue evidence="10">Young leaves</tissue>
    </source>
</reference>
<dbReference type="FunFam" id="2.20.25.80:FF:000006">
    <property type="entry name" value="WRKY transcription factor"/>
    <property type="match status" value="1"/>
</dbReference>
<dbReference type="InterPro" id="IPR003657">
    <property type="entry name" value="WRKY_dom"/>
</dbReference>
<sequence length="649" mass="69922">MAEDPDAEAGDLPVGVPLVASRAPELRFDGFGEGNGGGSWEGRGGREGRADPRVSSLSGARYKSMSPARLPIARSPCLTISSGLSPSALLESPVLLTNMKAEPSPTTGTFNMALVMNKTVCSDTISSPRDSNTSACVEENSAAFEFKRPVRSSINSGLSPLGALASVNPSQPEQEPSLQVQSQSQTQTSSQLAKAEKAASSSHELTLSVRNPHPPLETLPLAVVPPEVASDELRQINGSENGIQSLQSDHNGYMPSTITEKSLEDGYNWRKYGQKHVKGSEYPRSYYKCTHPNCQMKKQLERSHDGQITEITYKGRHDHPKPQPSRRIAVGVILSAQGEEKPDGLPSVASPEGKSSTAHISHPIDPNGAPQLSPISASDDDVEIGGAHSHYTGDEVIDGDDPESKRRKMDATCVDATPIGKPNREPRVVVQTVSEVDILDDGYRWRKYGQKVVKGNPNPRSYYKCTNAGCPVRKHVERASHDPKAVITTYEGKHNHDVPAAKTVNHDTSVPMIADCSNTTTTRTSAALRGFMRTCDTMIISQKYTQPEESDTISLDLGVGISRNHSNTTELHQSPARDQIHSHQIQSVGSDCGNVVIQANPLSTLYGNSSNGIYGTSEDKGEGFMFRTAPIDRSSNLYYASTGSLVMGP</sequence>
<dbReference type="SUPFAM" id="SSF118290">
    <property type="entry name" value="WRKY DNA-binding domain"/>
    <property type="match status" value="2"/>
</dbReference>
<dbReference type="PANTHER" id="PTHR31221">
    <property type="entry name" value="WRKY TRANSCRIPTION FACTOR PROTEIN 1-RELATED"/>
    <property type="match status" value="1"/>
</dbReference>
<feature type="region of interest" description="Disordered" evidence="7">
    <location>
        <begin position="27"/>
        <end position="56"/>
    </location>
</feature>
<evidence type="ECO:0000256" key="2">
    <source>
        <dbReference type="ARBA" id="ARBA00022737"/>
    </source>
</evidence>
<dbReference type="GO" id="GO:0003700">
    <property type="term" value="F:DNA-binding transcription factor activity"/>
    <property type="evidence" value="ECO:0007669"/>
    <property type="project" value="InterPro"/>
</dbReference>
<evidence type="ECO:0000313" key="9">
    <source>
        <dbReference type="Proteomes" id="UP000228380"/>
    </source>
</evidence>
<evidence type="ECO:0000256" key="4">
    <source>
        <dbReference type="ARBA" id="ARBA00023125"/>
    </source>
</evidence>
<feature type="domain" description="WRKY" evidence="8">
    <location>
        <begin position="434"/>
        <end position="499"/>
    </location>
</feature>
<feature type="region of interest" description="Disordered" evidence="7">
    <location>
        <begin position="338"/>
        <end position="367"/>
    </location>
</feature>
<evidence type="ECO:0000256" key="7">
    <source>
        <dbReference type="SAM" id="MobiDB-lite"/>
    </source>
</evidence>
<feature type="domain" description="WRKY" evidence="8">
    <location>
        <begin position="258"/>
        <end position="322"/>
    </location>
</feature>
<feature type="region of interest" description="Disordered" evidence="7">
    <location>
        <begin position="387"/>
        <end position="406"/>
    </location>
</feature>
<dbReference type="Gene3D" id="2.20.25.80">
    <property type="entry name" value="WRKY domain"/>
    <property type="match status" value="2"/>
</dbReference>
<evidence type="ECO:0000256" key="5">
    <source>
        <dbReference type="ARBA" id="ARBA00023163"/>
    </source>
</evidence>
<feature type="compositionally biased region" description="Basic and acidic residues" evidence="7">
    <location>
        <begin position="43"/>
        <end position="52"/>
    </location>
</feature>
<feature type="compositionally biased region" description="Polar residues" evidence="7">
    <location>
        <begin position="167"/>
        <end position="176"/>
    </location>
</feature>
<keyword evidence="6" id="KW-0539">Nucleus</keyword>
<keyword evidence="5" id="KW-0804">Transcription</keyword>
<protein>
    <submittedName>
        <fullName evidence="10">WRKY transcription factor SUSIBA2-like isoform X1</fullName>
    </submittedName>
</protein>
<gene>
    <name evidence="10" type="primary">LOC103714938</name>
</gene>
<dbReference type="Proteomes" id="UP000228380">
    <property type="component" value="Chromosome 6"/>
</dbReference>
<evidence type="ECO:0000259" key="8">
    <source>
        <dbReference type="PROSITE" id="PS50811"/>
    </source>
</evidence>
<dbReference type="KEGG" id="pda:103714938"/>
<dbReference type="PANTHER" id="PTHR31221:SF193">
    <property type="entry name" value="WRKY TRANSCRIPTION FACTOR PROTEIN 1-RELATED"/>
    <property type="match status" value="1"/>
</dbReference>
<dbReference type="AlphaFoldDB" id="A0A8B7CJR7"/>
<keyword evidence="3" id="KW-0805">Transcription regulation</keyword>